<dbReference type="PANTHER" id="PTHR14003:SF19">
    <property type="entry name" value="YY2 TRANSCRIPTION FACTOR"/>
    <property type="match status" value="1"/>
</dbReference>
<reference evidence="8 9" key="2">
    <citation type="journal article" date="2022" name="Mol. Biol. Evol.">
        <title>Comparative Genomics Reveals Insights into the Divergent Evolution of Astigmatic Mites and Household Pest Adaptations.</title>
        <authorList>
            <person name="Xiong Q."/>
            <person name="Wan A.T."/>
            <person name="Liu X."/>
            <person name="Fung C.S."/>
            <person name="Xiao X."/>
            <person name="Malainual N."/>
            <person name="Hou J."/>
            <person name="Wang L."/>
            <person name="Wang M."/>
            <person name="Yang K.Y."/>
            <person name="Cui Y."/>
            <person name="Leung E.L."/>
            <person name="Nong W."/>
            <person name="Shin S.K."/>
            <person name="Au S.W."/>
            <person name="Jeong K.Y."/>
            <person name="Chew F.T."/>
            <person name="Hui J.H."/>
            <person name="Leung T.F."/>
            <person name="Tungtrongchitr A."/>
            <person name="Zhong N."/>
            <person name="Liu Z."/>
            <person name="Tsui S.K."/>
        </authorList>
    </citation>
    <scope>NUCLEOTIDE SEQUENCE [LARGE SCALE GENOMIC DNA]</scope>
    <source>
        <strain evidence="8">Derp</strain>
    </source>
</reference>
<feature type="compositionally biased region" description="Low complexity" evidence="6">
    <location>
        <begin position="316"/>
        <end position="328"/>
    </location>
</feature>
<dbReference type="Pfam" id="PF00096">
    <property type="entry name" value="zf-C2H2"/>
    <property type="match status" value="1"/>
</dbReference>
<evidence type="ECO:0000256" key="1">
    <source>
        <dbReference type="ARBA" id="ARBA00022723"/>
    </source>
</evidence>
<reference evidence="8 9" key="1">
    <citation type="journal article" date="2018" name="J. Allergy Clin. Immunol.">
        <title>High-quality assembly of Dermatophagoides pteronyssinus genome and transcriptome reveals a wide range of novel allergens.</title>
        <authorList>
            <person name="Liu X.Y."/>
            <person name="Yang K.Y."/>
            <person name="Wang M.Q."/>
            <person name="Kwok J.S."/>
            <person name="Zeng X."/>
            <person name="Yang Z."/>
            <person name="Xiao X.J."/>
            <person name="Lau C.P."/>
            <person name="Li Y."/>
            <person name="Huang Z.M."/>
            <person name="Ba J.G."/>
            <person name="Yim A.K."/>
            <person name="Ouyang C.Y."/>
            <person name="Ngai S.M."/>
            <person name="Chan T.F."/>
            <person name="Leung E.L."/>
            <person name="Liu L."/>
            <person name="Liu Z.G."/>
            <person name="Tsui S.K."/>
        </authorList>
    </citation>
    <scope>NUCLEOTIDE SEQUENCE [LARGE SCALE GENOMIC DNA]</scope>
    <source>
        <strain evidence="8">Derp</strain>
    </source>
</reference>
<feature type="compositionally biased region" description="Low complexity" evidence="6">
    <location>
        <begin position="229"/>
        <end position="242"/>
    </location>
</feature>
<dbReference type="InterPro" id="IPR013087">
    <property type="entry name" value="Znf_C2H2_type"/>
</dbReference>
<feature type="domain" description="C2H2-type" evidence="7">
    <location>
        <begin position="566"/>
        <end position="591"/>
    </location>
</feature>
<dbReference type="Proteomes" id="UP000887458">
    <property type="component" value="Unassembled WGS sequence"/>
</dbReference>
<keyword evidence="2" id="KW-0677">Repeat</keyword>
<feature type="domain" description="C2H2-type" evidence="7">
    <location>
        <begin position="445"/>
        <end position="474"/>
    </location>
</feature>
<feature type="compositionally biased region" description="Basic and acidic residues" evidence="6">
    <location>
        <begin position="187"/>
        <end position="202"/>
    </location>
</feature>
<dbReference type="Gene3D" id="3.30.160.60">
    <property type="entry name" value="Classic Zinc Finger"/>
    <property type="match status" value="7"/>
</dbReference>
<dbReference type="PANTHER" id="PTHR14003">
    <property type="entry name" value="TRANSCRIPTIONAL REPRESSOR PROTEIN YY"/>
    <property type="match status" value="1"/>
</dbReference>
<feature type="domain" description="C2H2-type" evidence="7">
    <location>
        <begin position="475"/>
        <end position="505"/>
    </location>
</feature>
<feature type="domain" description="C2H2-type" evidence="7">
    <location>
        <begin position="415"/>
        <end position="444"/>
    </location>
</feature>
<evidence type="ECO:0000256" key="6">
    <source>
        <dbReference type="SAM" id="MobiDB-lite"/>
    </source>
</evidence>
<dbReference type="SMART" id="SM00355">
    <property type="entry name" value="ZnF_C2H2"/>
    <property type="match status" value="8"/>
</dbReference>
<gene>
    <name evidence="8" type="ORF">DERP_007835</name>
</gene>
<evidence type="ECO:0000256" key="2">
    <source>
        <dbReference type="ARBA" id="ARBA00022737"/>
    </source>
</evidence>
<feature type="region of interest" description="Disordered" evidence="6">
    <location>
        <begin position="302"/>
        <end position="379"/>
    </location>
</feature>
<evidence type="ECO:0000313" key="9">
    <source>
        <dbReference type="Proteomes" id="UP000887458"/>
    </source>
</evidence>
<feature type="region of interest" description="Disordered" evidence="6">
    <location>
        <begin position="187"/>
        <end position="246"/>
    </location>
</feature>
<evidence type="ECO:0000256" key="3">
    <source>
        <dbReference type="ARBA" id="ARBA00022771"/>
    </source>
</evidence>
<dbReference type="SUPFAM" id="SSF57667">
    <property type="entry name" value="beta-beta-alpha zinc fingers"/>
    <property type="match status" value="4"/>
</dbReference>
<feature type="region of interest" description="Disordered" evidence="6">
    <location>
        <begin position="731"/>
        <end position="779"/>
    </location>
</feature>
<feature type="domain" description="C2H2-type" evidence="7">
    <location>
        <begin position="506"/>
        <end position="535"/>
    </location>
</feature>
<sequence>MDTNITKEENNNTEELVTDVKDQNFMAEMVEVRVKMYMCRICGIRYDNMESMKQHYNEDHQTSSVEDDPMNEKITSIKEEIMEDDEETIDDSETTHTNYVIIGEDGQPIDLPMDSIQVLQIGDGSENGGQIVFRVIDQDDEHVNDGNGNDEGGDNLEEQQVNEMAIISEETAIVPVEMASIGEVIDRRRTRQNDDDNNHQLDDHDDQSSTTIPITPSKRGRKRKNQLESPSNTSSTTTLATTRSKRMVVPNIKSEFVYEGLSQSIETPIQTSKQSRQSDQSYTFIREGGVITAFQVSNELETSTITKTNDDDDNDNNGTEETTTINDDNGGGGGVSCSTRKPHRRNIIDNDDDDEDYPADYTPTSKVKKGRQVEPKEEDSHLRRFPCPFQGCKYIAKYRSNLWDHKKTHTGEKPYACNWPSCSMRFSQTHQLKLHLRSHTGERPYVCDWPGCNSAFSQKPGLKSHMLTHTGEKPFKCDFPGCGWTFRLKGALTDHKRAIHENAKKHVCEWPGCNKRFLQQCHLKKHIMGHADIKPFACDWPSCNYKAVTMAYVTNHRKTHTGEKNYECTYPNCNKRFVKSSHVNRHRQRCHPELFIIDMEQGEFIDDDDDDGDDYVEDEDNNDANVDAAKQMANQNGDNNTTGTEEEESATTTTTIFIQQQDNDGNDNDPKTTTTTNENIQIINGDNVENSHFILTTTEDSDVDQQQQQQQLIMEMKKEHLDNNDEQIQMEKQKQTEQQQPKESSAKETVTINPKNSPATKTKTSTAAATAATPTRMTTRSRVYQNGQGQYYSFCSFNWNQTCGYRSQPNTIPFQIIDEFEQLSSLGMMILDISKIDRHSDNDHDQPIGARISGRYYPAYNFTKGCLMIKSLTYGPAISHWFLRQRDRNDRTIYHYTNKWQSKMALTNIDEYWQFLSLPIDLSNGAVQFFIDVRINQQIPPTSIGLMAIDFIAFLYEDCCFMQSQLLS</sequence>
<comment type="caution">
    <text evidence="8">The sequence shown here is derived from an EMBL/GenBank/DDBJ whole genome shotgun (WGS) entry which is preliminary data.</text>
</comment>
<evidence type="ECO:0000256" key="5">
    <source>
        <dbReference type="PROSITE-ProRule" id="PRU00042"/>
    </source>
</evidence>
<keyword evidence="4" id="KW-0862">Zinc</keyword>
<dbReference type="InterPro" id="IPR036236">
    <property type="entry name" value="Znf_C2H2_sf"/>
</dbReference>
<feature type="compositionally biased region" description="Acidic residues" evidence="6">
    <location>
        <begin position="349"/>
        <end position="358"/>
    </location>
</feature>
<name>A0ABQ8ISS0_DERPT</name>
<keyword evidence="3 5" id="KW-0863">Zinc-finger</keyword>
<feature type="domain" description="C2H2-type" evidence="7">
    <location>
        <begin position="385"/>
        <end position="414"/>
    </location>
</feature>
<feature type="domain" description="C2H2-type" evidence="7">
    <location>
        <begin position="536"/>
        <end position="565"/>
    </location>
</feature>
<feature type="compositionally biased region" description="Low complexity" evidence="6">
    <location>
        <begin position="650"/>
        <end position="663"/>
    </location>
</feature>
<feature type="compositionally biased region" description="Low complexity" evidence="6">
    <location>
        <begin position="754"/>
        <end position="779"/>
    </location>
</feature>
<dbReference type="PROSITE" id="PS00028">
    <property type="entry name" value="ZINC_FINGER_C2H2_1"/>
    <property type="match status" value="6"/>
</dbReference>
<organism evidence="8 9">
    <name type="scientific">Dermatophagoides pteronyssinus</name>
    <name type="common">European house dust mite</name>
    <dbReference type="NCBI Taxonomy" id="6956"/>
    <lineage>
        <taxon>Eukaryota</taxon>
        <taxon>Metazoa</taxon>
        <taxon>Ecdysozoa</taxon>
        <taxon>Arthropoda</taxon>
        <taxon>Chelicerata</taxon>
        <taxon>Arachnida</taxon>
        <taxon>Acari</taxon>
        <taxon>Acariformes</taxon>
        <taxon>Sarcoptiformes</taxon>
        <taxon>Astigmata</taxon>
        <taxon>Psoroptidia</taxon>
        <taxon>Analgoidea</taxon>
        <taxon>Pyroglyphidae</taxon>
        <taxon>Dermatophagoidinae</taxon>
        <taxon>Dermatophagoides</taxon>
    </lineage>
</organism>
<keyword evidence="9" id="KW-1185">Reference proteome</keyword>
<dbReference type="PROSITE" id="PS50157">
    <property type="entry name" value="ZINC_FINGER_C2H2_2"/>
    <property type="match status" value="7"/>
</dbReference>
<keyword evidence="1" id="KW-0479">Metal-binding</keyword>
<evidence type="ECO:0000259" key="7">
    <source>
        <dbReference type="PROSITE" id="PS50157"/>
    </source>
</evidence>
<dbReference type="EMBL" id="NJHN03000121">
    <property type="protein sequence ID" value="KAH9413359.1"/>
    <property type="molecule type" value="Genomic_DNA"/>
</dbReference>
<feature type="region of interest" description="Disordered" evidence="6">
    <location>
        <begin position="632"/>
        <end position="685"/>
    </location>
</feature>
<proteinExistence type="predicted"/>
<evidence type="ECO:0000313" key="8">
    <source>
        <dbReference type="EMBL" id="KAH9413359.1"/>
    </source>
</evidence>
<protein>
    <recommendedName>
        <fullName evidence="7">C2H2-type domain-containing protein</fullName>
    </recommendedName>
</protein>
<accession>A0ABQ8ISS0</accession>
<evidence type="ECO:0000256" key="4">
    <source>
        <dbReference type="ARBA" id="ARBA00022833"/>
    </source>
</evidence>